<evidence type="ECO:0000256" key="5">
    <source>
        <dbReference type="ARBA" id="ARBA00022842"/>
    </source>
</evidence>
<keyword evidence="6 7" id="KW-0511">Multifunctional enzyme</keyword>
<keyword evidence="10" id="KW-0436">Ligase</keyword>
<evidence type="ECO:0000256" key="4">
    <source>
        <dbReference type="ARBA" id="ARBA00022840"/>
    </source>
</evidence>
<dbReference type="EC" id="2.7.7.89" evidence="7"/>
<dbReference type="EC" id="2.7.7.42" evidence="7"/>
<dbReference type="Gene3D" id="3.30.460.10">
    <property type="entry name" value="Beta Polymerase, domain 2"/>
    <property type="match status" value="2"/>
</dbReference>
<comment type="caution">
    <text evidence="10">The sequence shown here is derived from an EMBL/GenBank/DDBJ whole genome shotgun (WGS) entry which is preliminary data.</text>
</comment>
<dbReference type="CDD" id="cd05401">
    <property type="entry name" value="NT_GlnE_GlnD_like"/>
    <property type="match status" value="2"/>
</dbReference>
<keyword evidence="1 7" id="KW-0808">Transferase</keyword>
<dbReference type="InterPro" id="IPR005190">
    <property type="entry name" value="GlnE_rpt_dom"/>
</dbReference>
<evidence type="ECO:0000259" key="9">
    <source>
        <dbReference type="Pfam" id="PF08335"/>
    </source>
</evidence>
<keyword evidence="11" id="KW-1185">Reference proteome</keyword>
<keyword evidence="5 7" id="KW-0460">Magnesium</keyword>
<dbReference type="SUPFAM" id="SSF81593">
    <property type="entry name" value="Nucleotidyltransferase substrate binding subunit/domain"/>
    <property type="match status" value="2"/>
</dbReference>
<gene>
    <name evidence="7" type="primary">glnE</name>
    <name evidence="10" type="ORF">C1O66_13655</name>
</gene>
<protein>
    <recommendedName>
        <fullName evidence="7">Bifunctional glutamine synthetase adenylyltransferase/adenylyl-removing enzyme</fullName>
    </recommendedName>
    <alternativeName>
        <fullName evidence="7">ATP:glutamine synthetase adenylyltransferase</fullName>
    </alternativeName>
    <alternativeName>
        <fullName evidence="7">ATase</fullName>
    </alternativeName>
    <domain>
        <recommendedName>
            <fullName evidence="7">Glutamine synthetase adenylyl-L-tyrosine phosphorylase</fullName>
            <ecNumber evidence="7">2.7.7.89</ecNumber>
        </recommendedName>
        <alternativeName>
            <fullName evidence="7">Adenylyl removase</fullName>
            <shortName evidence="7">AR</shortName>
            <shortName evidence="7">AT-N</shortName>
        </alternativeName>
    </domain>
    <domain>
        <recommendedName>
            <fullName evidence="7">Glutamine synthetase adenylyl transferase</fullName>
            <ecNumber evidence="7">2.7.7.42</ecNumber>
        </recommendedName>
        <alternativeName>
            <fullName evidence="7">Adenylyl transferase</fullName>
            <shortName evidence="7">AT</shortName>
            <shortName evidence="7">AT-C</shortName>
        </alternativeName>
    </domain>
</protein>
<dbReference type="PANTHER" id="PTHR30621">
    <property type="entry name" value="GLUTAMINE SYNTHETASE ADENYLYLTRANSFERASE"/>
    <property type="match status" value="1"/>
</dbReference>
<dbReference type="GO" id="GO:0005829">
    <property type="term" value="C:cytosol"/>
    <property type="evidence" value="ECO:0007669"/>
    <property type="project" value="TreeGrafter"/>
</dbReference>
<dbReference type="AlphaFoldDB" id="A0A2N8KYC1"/>
<dbReference type="HAMAP" id="MF_00802">
    <property type="entry name" value="GlnE"/>
    <property type="match status" value="1"/>
</dbReference>
<feature type="domain" description="Glutamate-ammonia ligase adenylyltransferase repeated" evidence="8">
    <location>
        <begin position="532"/>
        <end position="777"/>
    </location>
</feature>
<sequence length="922" mass="102837">MTEPQTDLVAAPSARAEHSRFVQRVRRRYEKELPLLPAGLPSRAAMQTLVEALQAQGRSLASALRVARHLVLERLAVFDIEQGAAMHEITEAMTHLAEVSLCLALAAARAEQDLVAGAPRNEAGEVIDFWVLGMGKLGARELNVSSDIDLIYVYEDEGQTDGPRPVSAHEYFAGVAKKLYALIGEVTDDGQVFRVDLALRPNGNSGPAAVSMAMLEEYFLVQGREWERFAWLKSRVVAPLESVQNGRALALRSLVTPFVYRRYLDYGVFEGLRQLHRKIRDEAQRRAVGRPERANDVKLSRGGIREIEFIVQLLQVVRGGHFPEIRTRSTVKALSRLASLGLMKPDTAEKLSECYEFLRRVEHRIQFLDDQQTHCLPSADEDLLWIAHSLGMVCRPEGCELLEQLCEVRETVANEFDALLHDSQAPSPSSGPKGCRSCNGPALPVDAEEFLAKLQPELATAVRRWASQPRVQNLREDSRLRLAKLVGRAAMAVRDEGCSLDAALRFVDWMEPLLRRESYLALLVERPSVQTRLLRLLGLARWPMRYLMQHPGVIDELADNRLLSERFDGPGFLSDLQARHEAWERSGEAHEEALLDTLRRAHHAEVFRTLVRDIEGQITVEQAADELSALADAVLQCTIAWTWARLKQAHRPQPRFAVIAYGKLGGKELGYGGDLDVVFLFDDEDEADKDLVPEVYGAFVRKLITWLTVRTAAGELFDIDTALRPNGNSGMLVTSLASFEKYQTGRGSNTAWTWEHQAITRARFCAGDASLAARFEAVRSHVLTAPRDHAALREEVKAMREKVRAAKPVRAGWYDLKHSAGGMMDAEFALQYLVLAHSGAHPELIPNLGVIALLQRAEAAGLLPAGVGRAAADAYRELRRAQHRARLDEQATTFDEARLDELGLRAQRDAILALWRAVFEAA</sequence>
<accession>A0A2N8KYC1</accession>
<dbReference type="PANTHER" id="PTHR30621:SF0">
    <property type="entry name" value="BIFUNCTIONAL GLUTAMINE SYNTHETASE ADENYLYLTRANSFERASE_ADENYLYL-REMOVING ENZYME"/>
    <property type="match status" value="1"/>
</dbReference>
<dbReference type="NCBIfam" id="NF008292">
    <property type="entry name" value="PRK11072.1"/>
    <property type="match status" value="1"/>
</dbReference>
<dbReference type="GO" id="GO:0016874">
    <property type="term" value="F:ligase activity"/>
    <property type="evidence" value="ECO:0007669"/>
    <property type="project" value="UniProtKB-KW"/>
</dbReference>
<dbReference type="InterPro" id="IPR043519">
    <property type="entry name" value="NT_sf"/>
</dbReference>
<dbReference type="GO" id="GO:0008882">
    <property type="term" value="F:[glutamate-ammonia-ligase] adenylyltransferase activity"/>
    <property type="evidence" value="ECO:0007669"/>
    <property type="project" value="UniProtKB-UniRule"/>
</dbReference>
<dbReference type="Pfam" id="PF03710">
    <property type="entry name" value="GlnE"/>
    <property type="match status" value="2"/>
</dbReference>
<dbReference type="GO" id="GO:0000287">
    <property type="term" value="F:magnesium ion binding"/>
    <property type="evidence" value="ECO:0007669"/>
    <property type="project" value="UniProtKB-UniRule"/>
</dbReference>
<reference evidence="10 11" key="1">
    <citation type="submission" date="2018-01" db="EMBL/GenBank/DDBJ databases">
        <title>Draft genome sequence of Paucibacter aquatile CR182 isolated from freshwater of the Nakdong River.</title>
        <authorList>
            <person name="Choi A."/>
            <person name="Chung E.J."/>
        </authorList>
    </citation>
    <scope>NUCLEOTIDE SEQUENCE [LARGE SCALE GENOMIC DNA]</scope>
    <source>
        <strain evidence="10 11">CR182</strain>
    </source>
</reference>
<evidence type="ECO:0000256" key="1">
    <source>
        <dbReference type="ARBA" id="ARBA00022679"/>
    </source>
</evidence>
<name>A0A2N8KYC1_9BURK</name>
<keyword evidence="2 7" id="KW-0548">Nucleotidyltransferase</keyword>
<dbReference type="Gene3D" id="1.20.120.1510">
    <property type="match status" value="1"/>
</dbReference>
<dbReference type="GO" id="GO:0047388">
    <property type="term" value="F:[glutamine synthetase]-adenylyl-L-tyrosine phosphorylase activity"/>
    <property type="evidence" value="ECO:0007669"/>
    <property type="project" value="UniProtKB-EC"/>
</dbReference>
<dbReference type="Gene3D" id="1.20.120.330">
    <property type="entry name" value="Nucleotidyltransferases domain 2"/>
    <property type="match status" value="2"/>
</dbReference>
<dbReference type="GO" id="GO:0000820">
    <property type="term" value="P:regulation of glutamine family amino acid metabolic process"/>
    <property type="evidence" value="ECO:0007669"/>
    <property type="project" value="UniProtKB-UniRule"/>
</dbReference>
<evidence type="ECO:0000313" key="11">
    <source>
        <dbReference type="Proteomes" id="UP000235916"/>
    </source>
</evidence>
<comment type="catalytic activity">
    <reaction evidence="7">
        <text>[glutamine synthetase]-L-tyrosine + ATP = [glutamine synthetase]-O(4)-(5'-adenylyl)-L-tyrosine + diphosphate</text>
        <dbReference type="Rhea" id="RHEA:18589"/>
        <dbReference type="Rhea" id="RHEA-COMP:10660"/>
        <dbReference type="Rhea" id="RHEA-COMP:10661"/>
        <dbReference type="ChEBI" id="CHEBI:30616"/>
        <dbReference type="ChEBI" id="CHEBI:33019"/>
        <dbReference type="ChEBI" id="CHEBI:46858"/>
        <dbReference type="ChEBI" id="CHEBI:83624"/>
        <dbReference type="EC" id="2.7.7.42"/>
    </reaction>
</comment>
<dbReference type="OrthoDB" id="9759366at2"/>
<keyword evidence="3 7" id="KW-0547">Nucleotide-binding</keyword>
<dbReference type="GO" id="GO:0005524">
    <property type="term" value="F:ATP binding"/>
    <property type="evidence" value="ECO:0007669"/>
    <property type="project" value="UniProtKB-UniRule"/>
</dbReference>
<dbReference type="Proteomes" id="UP000235916">
    <property type="component" value="Unassembled WGS sequence"/>
</dbReference>
<keyword evidence="4 7" id="KW-0067">ATP-binding</keyword>
<evidence type="ECO:0000256" key="7">
    <source>
        <dbReference type="HAMAP-Rule" id="MF_00802"/>
    </source>
</evidence>
<comment type="function">
    <text evidence="7">Involved in the regulation of glutamine synthetase GlnA, a key enzyme in the process to assimilate ammonia. When cellular nitrogen levels are high, the C-terminal adenylyl transferase (AT) inactivates GlnA by covalent transfer of an adenylyl group from ATP to specific tyrosine residue of GlnA, thus reducing its activity. Conversely, when nitrogen levels are low, the N-terminal adenylyl removase (AR) activates GlnA by removing the adenylyl group by phosphorolysis, increasing its activity. The regulatory region of GlnE binds the signal transduction protein PII (GlnB) which indicates the nitrogen status of the cell.</text>
</comment>
<comment type="cofactor">
    <cofactor evidence="7">
        <name>Mg(2+)</name>
        <dbReference type="ChEBI" id="CHEBI:18420"/>
    </cofactor>
</comment>
<dbReference type="RefSeq" id="WP_102768382.1">
    <property type="nucleotide sequence ID" value="NZ_POSP01000003.1"/>
</dbReference>
<feature type="domain" description="PII-uridylyltransferase/Glutamine-synthetase adenylyltransferase" evidence="9">
    <location>
        <begin position="274"/>
        <end position="419"/>
    </location>
</feature>
<feature type="region of interest" description="Adenylyl transferase" evidence="7">
    <location>
        <begin position="442"/>
        <end position="922"/>
    </location>
</feature>
<evidence type="ECO:0000313" key="10">
    <source>
        <dbReference type="EMBL" id="PND38463.1"/>
    </source>
</evidence>
<feature type="domain" description="Glutamate-ammonia ligase adenylyltransferase repeated" evidence="8">
    <location>
        <begin position="43"/>
        <end position="243"/>
    </location>
</feature>
<feature type="domain" description="PII-uridylyltransferase/Glutamine-synthetase adenylyltransferase" evidence="9">
    <location>
        <begin position="799"/>
        <end position="890"/>
    </location>
</feature>
<proteinExistence type="inferred from homology"/>
<feature type="region of interest" description="Adenylyl removase" evidence="7">
    <location>
        <begin position="1"/>
        <end position="429"/>
    </location>
</feature>
<dbReference type="EMBL" id="POSP01000003">
    <property type="protein sequence ID" value="PND38463.1"/>
    <property type="molecule type" value="Genomic_DNA"/>
</dbReference>
<evidence type="ECO:0000256" key="3">
    <source>
        <dbReference type="ARBA" id="ARBA00022741"/>
    </source>
</evidence>
<comment type="catalytic activity">
    <reaction evidence="7">
        <text>[glutamine synthetase]-O(4)-(5'-adenylyl)-L-tyrosine + phosphate = [glutamine synthetase]-L-tyrosine + ADP</text>
        <dbReference type="Rhea" id="RHEA:43716"/>
        <dbReference type="Rhea" id="RHEA-COMP:10660"/>
        <dbReference type="Rhea" id="RHEA-COMP:10661"/>
        <dbReference type="ChEBI" id="CHEBI:43474"/>
        <dbReference type="ChEBI" id="CHEBI:46858"/>
        <dbReference type="ChEBI" id="CHEBI:83624"/>
        <dbReference type="ChEBI" id="CHEBI:456216"/>
        <dbReference type="EC" id="2.7.7.89"/>
    </reaction>
</comment>
<evidence type="ECO:0000256" key="6">
    <source>
        <dbReference type="ARBA" id="ARBA00023268"/>
    </source>
</evidence>
<evidence type="ECO:0000259" key="8">
    <source>
        <dbReference type="Pfam" id="PF03710"/>
    </source>
</evidence>
<comment type="similarity">
    <text evidence="7">Belongs to the GlnE family.</text>
</comment>
<dbReference type="InterPro" id="IPR013546">
    <property type="entry name" value="PII_UdlTrfase/GS_AdlTrfase"/>
</dbReference>
<dbReference type="Pfam" id="PF08335">
    <property type="entry name" value="GlnD_UR_UTase"/>
    <property type="match status" value="2"/>
</dbReference>
<organism evidence="10 11">
    <name type="scientific">Kinneretia aquatilis</name>
    <dbReference type="NCBI Taxonomy" id="2070761"/>
    <lineage>
        <taxon>Bacteria</taxon>
        <taxon>Pseudomonadati</taxon>
        <taxon>Pseudomonadota</taxon>
        <taxon>Betaproteobacteria</taxon>
        <taxon>Burkholderiales</taxon>
        <taxon>Sphaerotilaceae</taxon>
        <taxon>Roseateles</taxon>
    </lineage>
</organism>
<evidence type="ECO:0000256" key="2">
    <source>
        <dbReference type="ARBA" id="ARBA00022695"/>
    </source>
</evidence>
<dbReference type="InterPro" id="IPR023057">
    <property type="entry name" value="GlnE"/>
</dbReference>
<dbReference type="SUPFAM" id="SSF81301">
    <property type="entry name" value="Nucleotidyltransferase"/>
    <property type="match status" value="2"/>
</dbReference>